<dbReference type="Gene3D" id="1.20.1250.20">
    <property type="entry name" value="MFS general substrate transporter like domains"/>
    <property type="match status" value="1"/>
</dbReference>
<dbReference type="Pfam" id="PF07690">
    <property type="entry name" value="MFS_1"/>
    <property type="match status" value="1"/>
</dbReference>
<evidence type="ECO:0000259" key="7">
    <source>
        <dbReference type="PROSITE" id="PS50850"/>
    </source>
</evidence>
<dbReference type="PROSITE" id="PS50850">
    <property type="entry name" value="MFS"/>
    <property type="match status" value="1"/>
</dbReference>
<feature type="transmembrane region" description="Helical" evidence="6">
    <location>
        <begin position="162"/>
        <end position="182"/>
    </location>
</feature>
<evidence type="ECO:0000313" key="8">
    <source>
        <dbReference type="EMBL" id="GFZ93235.1"/>
    </source>
</evidence>
<evidence type="ECO:0000256" key="4">
    <source>
        <dbReference type="ARBA" id="ARBA00022989"/>
    </source>
</evidence>
<keyword evidence="9" id="KW-1185">Reference proteome</keyword>
<reference evidence="9" key="1">
    <citation type="journal article" date="2019" name="Int. J. Syst. Evol. Microbiol.">
        <title>The Global Catalogue of Microorganisms (GCM) 10K type strain sequencing project: providing services to taxonomists for standard genome sequencing and annotation.</title>
        <authorList>
            <consortium name="The Broad Institute Genomics Platform"/>
            <consortium name="The Broad Institute Genome Sequencing Center for Infectious Disease"/>
            <person name="Wu L."/>
            <person name="Ma J."/>
        </authorList>
    </citation>
    <scope>NUCLEOTIDE SEQUENCE [LARGE SCALE GENOMIC DNA]</scope>
    <source>
        <strain evidence="9">CGMCC 1.15043</strain>
    </source>
</reference>
<proteinExistence type="predicted"/>
<evidence type="ECO:0000256" key="2">
    <source>
        <dbReference type="ARBA" id="ARBA00022448"/>
    </source>
</evidence>
<accession>A0ABQ1EZL2</accession>
<feature type="transmembrane region" description="Helical" evidence="6">
    <location>
        <begin position="44"/>
        <end position="64"/>
    </location>
</feature>
<dbReference type="InterPro" id="IPR036259">
    <property type="entry name" value="MFS_trans_sf"/>
</dbReference>
<keyword evidence="5 6" id="KW-0472">Membrane</keyword>
<dbReference type="PANTHER" id="PTHR23531:SF2">
    <property type="entry name" value="PERMEASE"/>
    <property type="match status" value="1"/>
</dbReference>
<name>A0ABQ1EZL2_9BACL</name>
<feature type="transmembrane region" description="Helical" evidence="6">
    <location>
        <begin position="244"/>
        <end position="265"/>
    </location>
</feature>
<keyword evidence="4 6" id="KW-1133">Transmembrane helix</keyword>
<feature type="transmembrane region" description="Helical" evidence="6">
    <location>
        <begin position="76"/>
        <end position="94"/>
    </location>
</feature>
<evidence type="ECO:0000256" key="1">
    <source>
        <dbReference type="ARBA" id="ARBA00004651"/>
    </source>
</evidence>
<feature type="transmembrane region" description="Helical" evidence="6">
    <location>
        <begin position="213"/>
        <end position="238"/>
    </location>
</feature>
<comment type="caution">
    <text evidence="8">The sequence shown here is derived from an EMBL/GenBank/DDBJ whole genome shotgun (WGS) entry which is preliminary data.</text>
</comment>
<dbReference type="RefSeq" id="WP_189015101.1">
    <property type="nucleotide sequence ID" value="NZ_BMHE01000026.1"/>
</dbReference>
<evidence type="ECO:0000256" key="5">
    <source>
        <dbReference type="ARBA" id="ARBA00023136"/>
    </source>
</evidence>
<protein>
    <submittedName>
        <fullName evidence="8">MFS transporter</fullName>
    </submittedName>
</protein>
<organism evidence="8 9">
    <name type="scientific">Paenibacillus marchantiophytorum</name>
    <dbReference type="NCBI Taxonomy" id="1619310"/>
    <lineage>
        <taxon>Bacteria</taxon>
        <taxon>Bacillati</taxon>
        <taxon>Bacillota</taxon>
        <taxon>Bacilli</taxon>
        <taxon>Bacillales</taxon>
        <taxon>Paenibacillaceae</taxon>
        <taxon>Paenibacillus</taxon>
    </lineage>
</organism>
<comment type="subcellular location">
    <subcellularLocation>
        <location evidence="1">Cell membrane</location>
        <topology evidence="1">Multi-pass membrane protein</topology>
    </subcellularLocation>
</comment>
<dbReference type="InterPro" id="IPR011701">
    <property type="entry name" value="MFS"/>
</dbReference>
<dbReference type="NCBIfam" id="NF047574">
    <property type="entry name" value="opine_export_Sa"/>
    <property type="match status" value="1"/>
</dbReference>
<feature type="domain" description="Major facilitator superfamily (MFS) profile" evidence="7">
    <location>
        <begin position="10"/>
        <end position="397"/>
    </location>
</feature>
<evidence type="ECO:0000256" key="6">
    <source>
        <dbReference type="SAM" id="Phobius"/>
    </source>
</evidence>
<keyword evidence="3 6" id="KW-0812">Transmembrane</keyword>
<feature type="transmembrane region" description="Helical" evidence="6">
    <location>
        <begin position="134"/>
        <end position="156"/>
    </location>
</feature>
<dbReference type="Proteomes" id="UP000615455">
    <property type="component" value="Unassembled WGS sequence"/>
</dbReference>
<dbReference type="PANTHER" id="PTHR23531">
    <property type="entry name" value="QUINOLENE RESISTANCE PROTEIN NORA"/>
    <property type="match status" value="1"/>
</dbReference>
<dbReference type="SUPFAM" id="SSF103473">
    <property type="entry name" value="MFS general substrate transporter"/>
    <property type="match status" value="1"/>
</dbReference>
<feature type="transmembrane region" description="Helical" evidence="6">
    <location>
        <begin position="339"/>
        <end position="362"/>
    </location>
</feature>
<dbReference type="InterPro" id="IPR020846">
    <property type="entry name" value="MFS_dom"/>
</dbReference>
<dbReference type="EMBL" id="BMHE01000026">
    <property type="protein sequence ID" value="GFZ93235.1"/>
    <property type="molecule type" value="Genomic_DNA"/>
</dbReference>
<gene>
    <name evidence="8" type="ORF">GCM10008018_44510</name>
</gene>
<feature type="transmembrane region" description="Helical" evidence="6">
    <location>
        <begin position="368"/>
        <end position="387"/>
    </location>
</feature>
<evidence type="ECO:0000256" key="3">
    <source>
        <dbReference type="ARBA" id="ARBA00022692"/>
    </source>
</evidence>
<dbReference type="InterPro" id="IPR052714">
    <property type="entry name" value="MFS_Exporter"/>
</dbReference>
<evidence type="ECO:0000313" key="9">
    <source>
        <dbReference type="Proteomes" id="UP000615455"/>
    </source>
</evidence>
<feature type="transmembrane region" description="Helical" evidence="6">
    <location>
        <begin position="305"/>
        <end position="327"/>
    </location>
</feature>
<feature type="transmembrane region" description="Helical" evidence="6">
    <location>
        <begin position="277"/>
        <end position="299"/>
    </location>
</feature>
<sequence>MNKSGPLSLPFIKLYVITFLFFSANPILNIIVPLRSEAQGASNAAIGVMMGAYMITSMLFRPWAGSIVQRFGPLSVLRALLLANGLILILYTISGLEWYFALRAMQGVTTAFFSLSLQLGIVDKLAHNDRSQGISLYLLAGMLPTVIGPILALTLWDWGGMNAFTTSMIVIALATGILGFTAPLPSGSQVTQDEQQQASSMSSQLRQLWTHRAFLVCSIAMLIASVSFGAVTTFIALYTKQSGVGHAGIYLMLQAGVMVFCRFALRKKVPSDGQWHPRFLVGLLLSMAVGLQLLALAVYGGASFMYAGSMLIGLGMALLYPHLVTYLTIVLPMSSRNTLIGVFIAVSDLGSVLGNIVMGTIADHLSYSYMYGICAGLLLTSVAIIGISGRRLATHSN</sequence>
<keyword evidence="2" id="KW-0813">Transport</keyword>
<feature type="transmembrane region" description="Helical" evidence="6">
    <location>
        <begin position="12"/>
        <end position="32"/>
    </location>
</feature>